<dbReference type="AlphaFoldDB" id="A0AAN8X4A5"/>
<organism evidence="2 3">
    <name type="scientific">Halocaridina rubra</name>
    <name type="common">Hawaiian red shrimp</name>
    <dbReference type="NCBI Taxonomy" id="373956"/>
    <lineage>
        <taxon>Eukaryota</taxon>
        <taxon>Metazoa</taxon>
        <taxon>Ecdysozoa</taxon>
        <taxon>Arthropoda</taxon>
        <taxon>Crustacea</taxon>
        <taxon>Multicrustacea</taxon>
        <taxon>Malacostraca</taxon>
        <taxon>Eumalacostraca</taxon>
        <taxon>Eucarida</taxon>
        <taxon>Decapoda</taxon>
        <taxon>Pleocyemata</taxon>
        <taxon>Caridea</taxon>
        <taxon>Atyoidea</taxon>
        <taxon>Atyidae</taxon>
        <taxon>Halocaridina</taxon>
    </lineage>
</organism>
<comment type="caution">
    <text evidence="2">The sequence shown here is derived from an EMBL/GenBank/DDBJ whole genome shotgun (WGS) entry which is preliminary data.</text>
</comment>
<feature type="chain" id="PRO_5042839661" evidence="1">
    <location>
        <begin position="22"/>
        <end position="126"/>
    </location>
</feature>
<keyword evidence="3" id="KW-1185">Reference proteome</keyword>
<proteinExistence type="predicted"/>
<dbReference type="GO" id="GO:0030246">
    <property type="term" value="F:carbohydrate binding"/>
    <property type="evidence" value="ECO:0007669"/>
    <property type="project" value="InterPro"/>
</dbReference>
<sequence>MKLICIYLFVGISSLSPASNCAQSQQCSTVSIISEGSGTYQGHFSAIAASAFNGLTVEFTFDNNVDWLEFSAGSVEMVDSTHFRLISPGWEAQPGWGIEFDFSPHFSGGKALVVGAIMNGADACGM</sequence>
<protein>
    <submittedName>
        <fullName evidence="2">Uncharacterized protein</fullName>
    </submittedName>
</protein>
<evidence type="ECO:0000313" key="3">
    <source>
        <dbReference type="Proteomes" id="UP001381693"/>
    </source>
</evidence>
<evidence type="ECO:0000256" key="1">
    <source>
        <dbReference type="SAM" id="SignalP"/>
    </source>
</evidence>
<evidence type="ECO:0000313" key="2">
    <source>
        <dbReference type="EMBL" id="KAK7072704.1"/>
    </source>
</evidence>
<feature type="signal peptide" evidence="1">
    <location>
        <begin position="1"/>
        <end position="21"/>
    </location>
</feature>
<reference evidence="2 3" key="1">
    <citation type="submission" date="2023-11" db="EMBL/GenBank/DDBJ databases">
        <title>Halocaridina rubra genome assembly.</title>
        <authorList>
            <person name="Smith C."/>
        </authorList>
    </citation>
    <scope>NUCLEOTIDE SEQUENCE [LARGE SCALE GENOMIC DNA]</scope>
    <source>
        <strain evidence="2">EP-1</strain>
        <tissue evidence="2">Whole</tissue>
    </source>
</reference>
<dbReference type="SUPFAM" id="SSF49384">
    <property type="entry name" value="Carbohydrate-binding domain"/>
    <property type="match status" value="1"/>
</dbReference>
<gene>
    <name evidence="2" type="ORF">SK128_023022</name>
</gene>
<dbReference type="EMBL" id="JAXCGZ010013366">
    <property type="protein sequence ID" value="KAK7072704.1"/>
    <property type="molecule type" value="Genomic_DNA"/>
</dbReference>
<dbReference type="Proteomes" id="UP001381693">
    <property type="component" value="Unassembled WGS sequence"/>
</dbReference>
<name>A0AAN8X4A5_HALRR</name>
<accession>A0AAN8X4A5</accession>
<keyword evidence="1" id="KW-0732">Signal</keyword>
<dbReference type="InterPro" id="IPR008965">
    <property type="entry name" value="CBM2/CBM3_carb-bd_dom_sf"/>
</dbReference>